<gene>
    <name evidence="3" type="primary">LOC121399347</name>
</gene>
<dbReference type="Proteomes" id="UP000186698">
    <property type="component" value="Chromosome 1S"/>
</dbReference>
<dbReference type="RefSeq" id="XP_041435764.1">
    <property type="nucleotide sequence ID" value="XM_041579830.1"/>
</dbReference>
<dbReference type="InterPro" id="IPR046815">
    <property type="entry name" value="P2RX7_C"/>
</dbReference>
<accession>A0A8J1M255</accession>
<sequence>MRTDQKILIRKKGAEQVKASCAVFYIPQQLADTKRVKASLLYFRIPQELQESKDTVYLGCRGKIQRPWNVWNLLHHLIFHSQEKERLLRKTAYKGFSAWIHGYLGKGVRRPIPSCAVKVIRDKFPDPEELYMGFRQHQDYPAEYMALD</sequence>
<dbReference type="AlphaFoldDB" id="A0A8J1M255"/>
<dbReference type="Pfam" id="PF20478">
    <property type="entry name" value="P2RX7_C"/>
    <property type="match status" value="1"/>
</dbReference>
<feature type="domain" description="P2X purinoreceptor 7 intracellular" evidence="1">
    <location>
        <begin position="80"/>
        <end position="135"/>
    </location>
</feature>
<reference evidence="3" key="1">
    <citation type="submission" date="2025-08" db="UniProtKB">
        <authorList>
            <consortium name="RefSeq"/>
        </authorList>
    </citation>
    <scope>IDENTIFICATION</scope>
    <source>
        <strain evidence="3">J_2021</strain>
        <tissue evidence="3">Erythrocytes</tissue>
    </source>
</reference>
<dbReference type="GeneID" id="121399347"/>
<proteinExistence type="predicted"/>
<name>A0A8J1M255_XENLA</name>
<evidence type="ECO:0000259" key="1">
    <source>
        <dbReference type="Pfam" id="PF20478"/>
    </source>
</evidence>
<dbReference type="PANTHER" id="PTHR36981">
    <property type="entry name" value="ZGC:195170"/>
    <property type="match status" value="1"/>
</dbReference>
<dbReference type="PANTHER" id="PTHR36981:SF8">
    <property type="entry name" value="P2X PURINOCEPTOR 7-LIKE"/>
    <property type="match status" value="1"/>
</dbReference>
<protein>
    <submittedName>
        <fullName evidence="3">Uncharacterized protein LOC121399347 isoform X3</fullName>
    </submittedName>
</protein>
<organism evidence="2 3">
    <name type="scientific">Xenopus laevis</name>
    <name type="common">African clawed frog</name>
    <dbReference type="NCBI Taxonomy" id="8355"/>
    <lineage>
        <taxon>Eukaryota</taxon>
        <taxon>Metazoa</taxon>
        <taxon>Chordata</taxon>
        <taxon>Craniata</taxon>
        <taxon>Vertebrata</taxon>
        <taxon>Euteleostomi</taxon>
        <taxon>Amphibia</taxon>
        <taxon>Batrachia</taxon>
        <taxon>Anura</taxon>
        <taxon>Pipoidea</taxon>
        <taxon>Pipidae</taxon>
        <taxon>Xenopodinae</taxon>
        <taxon>Xenopus</taxon>
        <taxon>Xenopus</taxon>
    </lineage>
</organism>
<evidence type="ECO:0000313" key="3">
    <source>
        <dbReference type="RefSeq" id="XP_041435764.1"/>
    </source>
</evidence>
<keyword evidence="2" id="KW-1185">Reference proteome</keyword>
<evidence type="ECO:0000313" key="2">
    <source>
        <dbReference type="Proteomes" id="UP000186698"/>
    </source>
</evidence>